<keyword evidence="5" id="KW-1185">Reference proteome</keyword>
<evidence type="ECO:0000313" key="2">
    <source>
        <dbReference type="EMBL" id="CAE8623346.1"/>
    </source>
</evidence>
<dbReference type="Proteomes" id="UP000626109">
    <property type="component" value="Unassembled WGS sequence"/>
</dbReference>
<dbReference type="EMBL" id="CAJNNW010001620">
    <property type="protein sequence ID" value="CAE8639972.1"/>
    <property type="molecule type" value="Genomic_DNA"/>
</dbReference>
<protein>
    <submittedName>
        <fullName evidence="3">Uncharacterized protein</fullName>
    </submittedName>
</protein>
<dbReference type="Proteomes" id="UP000654075">
    <property type="component" value="Unassembled WGS sequence"/>
</dbReference>
<reference evidence="3" key="1">
    <citation type="submission" date="2021-02" db="EMBL/GenBank/DDBJ databases">
        <authorList>
            <person name="Dougan E. K."/>
            <person name="Rhodes N."/>
            <person name="Thang M."/>
            <person name="Chan C."/>
        </authorList>
    </citation>
    <scope>NUCLEOTIDE SEQUENCE</scope>
</reference>
<proteinExistence type="predicted"/>
<comment type="caution">
    <text evidence="3">The sequence shown here is derived from an EMBL/GenBank/DDBJ whole genome shotgun (WGS) entry which is preliminary data.</text>
</comment>
<dbReference type="EMBL" id="CAJNNV010027304">
    <property type="protein sequence ID" value="CAE8620058.1"/>
    <property type="molecule type" value="Genomic_DNA"/>
</dbReference>
<name>A0A813HPD5_POLGL</name>
<evidence type="ECO:0000313" key="4">
    <source>
        <dbReference type="Proteomes" id="UP000626109"/>
    </source>
</evidence>
<sequence length="116" mass="13275">MRSSLDLKLELAFSRPCENQTEFYSAAAFDPDAAELVPQMDNLLSALLMDDGVRSVCPQTPWHAPETPVLQLRDASPALPSRYRMLFLLETLPLNSIPTHIFMTLQQLLHLRRRQR</sequence>
<evidence type="ECO:0000313" key="1">
    <source>
        <dbReference type="EMBL" id="CAE8620058.1"/>
    </source>
</evidence>
<dbReference type="EMBL" id="CAJNNV010028151">
    <property type="protein sequence ID" value="CAE8623346.1"/>
    <property type="molecule type" value="Genomic_DNA"/>
</dbReference>
<gene>
    <name evidence="1" type="ORF">PGLA1383_LOCUS37624</name>
    <name evidence="2" type="ORF">PGLA1383_LOCUS40622</name>
    <name evidence="3" type="ORF">PGLA2088_LOCUS2018</name>
</gene>
<evidence type="ECO:0000313" key="3">
    <source>
        <dbReference type="EMBL" id="CAE8639972.1"/>
    </source>
</evidence>
<accession>A0A813HPD5</accession>
<evidence type="ECO:0000313" key="5">
    <source>
        <dbReference type="Proteomes" id="UP000654075"/>
    </source>
</evidence>
<organism evidence="3 4">
    <name type="scientific">Polarella glacialis</name>
    <name type="common">Dinoflagellate</name>
    <dbReference type="NCBI Taxonomy" id="89957"/>
    <lineage>
        <taxon>Eukaryota</taxon>
        <taxon>Sar</taxon>
        <taxon>Alveolata</taxon>
        <taxon>Dinophyceae</taxon>
        <taxon>Suessiales</taxon>
        <taxon>Suessiaceae</taxon>
        <taxon>Polarella</taxon>
    </lineage>
</organism>
<dbReference type="AlphaFoldDB" id="A0A813HPD5"/>